<protein>
    <recommendedName>
        <fullName evidence="2">START domain-containing protein</fullName>
    </recommendedName>
</protein>
<feature type="region of interest" description="Disordered" evidence="1">
    <location>
        <begin position="885"/>
        <end position="962"/>
    </location>
</feature>
<proteinExistence type="predicted"/>
<dbReference type="GO" id="GO:0008289">
    <property type="term" value="F:lipid binding"/>
    <property type="evidence" value="ECO:0007669"/>
    <property type="project" value="InterPro"/>
</dbReference>
<organism evidence="3 4">
    <name type="scientific">Puccinia coronata f. sp. avenae</name>
    <dbReference type="NCBI Taxonomy" id="200324"/>
    <lineage>
        <taxon>Eukaryota</taxon>
        <taxon>Fungi</taxon>
        <taxon>Dikarya</taxon>
        <taxon>Basidiomycota</taxon>
        <taxon>Pucciniomycotina</taxon>
        <taxon>Pucciniomycetes</taxon>
        <taxon>Pucciniales</taxon>
        <taxon>Pucciniaceae</taxon>
        <taxon>Puccinia</taxon>
    </lineage>
</organism>
<feature type="compositionally biased region" description="Polar residues" evidence="1">
    <location>
        <begin position="905"/>
        <end position="925"/>
    </location>
</feature>
<evidence type="ECO:0000313" key="3">
    <source>
        <dbReference type="EMBL" id="PLW39573.1"/>
    </source>
</evidence>
<dbReference type="Pfam" id="PF01852">
    <property type="entry name" value="START"/>
    <property type="match status" value="1"/>
</dbReference>
<dbReference type="AlphaFoldDB" id="A0A2N5UP77"/>
<evidence type="ECO:0000259" key="2">
    <source>
        <dbReference type="PROSITE" id="PS50848"/>
    </source>
</evidence>
<comment type="caution">
    <text evidence="3">The sequence shown here is derived from an EMBL/GenBank/DDBJ whole genome shotgun (WGS) entry which is preliminary data.</text>
</comment>
<feature type="compositionally biased region" description="Basic and acidic residues" evidence="1">
    <location>
        <begin position="885"/>
        <end position="897"/>
    </location>
</feature>
<dbReference type="OrthoDB" id="196858at2759"/>
<dbReference type="InterPro" id="IPR002913">
    <property type="entry name" value="START_lipid-bd_dom"/>
</dbReference>
<feature type="region of interest" description="Disordered" evidence="1">
    <location>
        <begin position="334"/>
        <end position="417"/>
    </location>
</feature>
<dbReference type="InterPro" id="IPR023393">
    <property type="entry name" value="START-like_dom_sf"/>
</dbReference>
<feature type="compositionally biased region" description="Polar residues" evidence="1">
    <location>
        <begin position="348"/>
        <end position="369"/>
    </location>
</feature>
<dbReference type="PANTHER" id="PTHR19308:SF14">
    <property type="entry name" value="START DOMAIN-CONTAINING PROTEIN"/>
    <property type="match status" value="1"/>
</dbReference>
<accession>A0A2N5UP77</accession>
<dbReference type="PROSITE" id="PS50848">
    <property type="entry name" value="START"/>
    <property type="match status" value="1"/>
</dbReference>
<feature type="region of interest" description="Disordered" evidence="1">
    <location>
        <begin position="1"/>
        <end position="79"/>
    </location>
</feature>
<name>A0A2N5UP77_9BASI</name>
<feature type="compositionally biased region" description="Polar residues" evidence="1">
    <location>
        <begin position="27"/>
        <end position="42"/>
    </location>
</feature>
<sequence>MPLSEYARSEYEEDSEFVMSDEEDETAPQSSTDLNPPHNSESFPIDKPGLEVLEDSLSNTSRNSENRNGNPIQSAPGSIISNDTSKFINHVDLVMNKIKTLESDDRWHRVLKHRTGVQVYAQKHAKTISKTKTVPVFKGVGLIKGYSPASVFAVIGSSKLWDEWYEDGNLVENLSDQVSLTYMRMKAGIGTRTRDLSLVEKVEAAADGSIYFCASSVVTPRVPTVPSRIRAHIELNGWVLEPIKLPDSTPGASTTATKVTYYLQVNVKTFVAEAVSKRYLARRPLCITKIDAYLQKYGSPVQLEGISDTEAHPRQGGNRRSYSRNFMSVKQLEFPKDSFNGDNGAATAPNSLSSRGMRSHLPSISSFGQKTRARLPTSASVPTFNRNSSNVRKPSQPPNPGNHSTPGSPLPKAPQPVLIDHLKPNQESTNWNSISQAFELFSTYLNDFNTNRKDWQAIENSNNSVKMWLNSQISQGGQKNVREGLFSLPIVKSETMLDNLQISPGSPPITPEQISMTILSNLAQQTWDQYLHGYSKFGSQPRHHQHQLLVNTDNGFDQGTFLGTMKAVYPHIRDELMFCFDQVVFRQPTVSSDQTLHSKIIIIHHSVDDEEEYLKRLEDNKDLHVNFPGVKFLLREKVQQKSLSKIDVAGWVIESVPSSDQIKITHLSALSLNLKNQRPPTTPSTDSLPDFLPKLIASNIASRPHQVHEFIREYGFSPGFVRWMDGEIQYDGDHLLAHSEQILTGIKSGQVEWRFSKKLHQDGPQTTQTTPRPLPSIKLSSSVDQSCWFQWSEQMYPHGIDLTLEPADVAEVRIVSDSKNTLQFDWKPDAESFKSPGTLDGVKTIIKLQAKRIHSIDSSTPQRVILNGSRSLATVHTKVNQLRSKLEKVAEGRDDAGKTPGGKANGTSRDASFDPLTNSNAQTETKPVPSSASNPPVAPTSSPSNLLHDTKKGKKTGTQQSRQQLVVNPDVAIIINQDIYFTRSQVLFFFICLGSAYLYSRFG</sequence>
<dbReference type="SUPFAM" id="SSF55961">
    <property type="entry name" value="Bet v1-like"/>
    <property type="match status" value="1"/>
</dbReference>
<dbReference type="STRING" id="200324.A0A2N5UP77"/>
<dbReference type="PANTHER" id="PTHR19308">
    <property type="entry name" value="PHOSPHATIDYLCHOLINE TRANSFER PROTEIN"/>
    <property type="match status" value="1"/>
</dbReference>
<feature type="domain" description="START" evidence="2">
    <location>
        <begin position="103"/>
        <end position="282"/>
    </location>
</feature>
<feature type="compositionally biased region" description="Low complexity" evidence="1">
    <location>
        <begin position="927"/>
        <end position="945"/>
    </location>
</feature>
<keyword evidence="4" id="KW-1185">Reference proteome</keyword>
<dbReference type="InterPro" id="IPR051213">
    <property type="entry name" value="START_lipid_transfer"/>
</dbReference>
<feature type="compositionally biased region" description="Polar residues" evidence="1">
    <location>
        <begin position="377"/>
        <end position="393"/>
    </location>
</feature>
<dbReference type="GO" id="GO:0005737">
    <property type="term" value="C:cytoplasm"/>
    <property type="evidence" value="ECO:0007669"/>
    <property type="project" value="UniProtKB-ARBA"/>
</dbReference>
<dbReference type="CDD" id="cd00177">
    <property type="entry name" value="START"/>
    <property type="match status" value="1"/>
</dbReference>
<feature type="region of interest" description="Disordered" evidence="1">
    <location>
        <begin position="305"/>
        <end position="324"/>
    </location>
</feature>
<dbReference type="Gene3D" id="3.30.530.20">
    <property type="match status" value="1"/>
</dbReference>
<reference evidence="3 4" key="1">
    <citation type="submission" date="2017-11" db="EMBL/GenBank/DDBJ databases">
        <title>De novo assembly and phasing of dikaryotic genomes from two isolates of Puccinia coronata f. sp. avenae, the causal agent of oat crown rust.</title>
        <authorList>
            <person name="Miller M.E."/>
            <person name="Zhang Y."/>
            <person name="Omidvar V."/>
            <person name="Sperschneider J."/>
            <person name="Schwessinger B."/>
            <person name="Raley C."/>
            <person name="Palmer J.M."/>
            <person name="Garnica D."/>
            <person name="Upadhyaya N."/>
            <person name="Rathjen J."/>
            <person name="Taylor J.M."/>
            <person name="Park R.F."/>
            <person name="Dodds P.N."/>
            <person name="Hirsch C.D."/>
            <person name="Kianian S.F."/>
            <person name="Figueroa M."/>
        </authorList>
    </citation>
    <scope>NUCLEOTIDE SEQUENCE [LARGE SCALE GENOMIC DNA]</scope>
    <source>
        <strain evidence="3">12NC29</strain>
    </source>
</reference>
<evidence type="ECO:0000313" key="4">
    <source>
        <dbReference type="Proteomes" id="UP000235388"/>
    </source>
</evidence>
<dbReference type="Proteomes" id="UP000235388">
    <property type="component" value="Unassembled WGS sequence"/>
</dbReference>
<dbReference type="EMBL" id="PGCJ01000193">
    <property type="protein sequence ID" value="PLW39573.1"/>
    <property type="molecule type" value="Genomic_DNA"/>
</dbReference>
<feature type="compositionally biased region" description="Acidic residues" evidence="1">
    <location>
        <begin position="11"/>
        <end position="26"/>
    </location>
</feature>
<feature type="compositionally biased region" description="Polar residues" evidence="1">
    <location>
        <begin position="56"/>
        <end position="79"/>
    </location>
</feature>
<gene>
    <name evidence="3" type="ORF">PCANC_15646</name>
</gene>
<evidence type="ECO:0000256" key="1">
    <source>
        <dbReference type="SAM" id="MobiDB-lite"/>
    </source>
</evidence>